<reference evidence="2 3" key="1">
    <citation type="journal article" date="2011" name="PLoS Pathog.">
        <title>Endophytic Life Strategies Decoded by Genome and Transcriptome Analyses of the Mutualistic Root Symbiont Piriformospora indica.</title>
        <authorList>
            <person name="Zuccaro A."/>
            <person name="Lahrmann U."/>
            <person name="Guldener U."/>
            <person name="Langen G."/>
            <person name="Pfiffi S."/>
            <person name="Biedenkopf D."/>
            <person name="Wong P."/>
            <person name="Samans B."/>
            <person name="Grimm C."/>
            <person name="Basiewicz M."/>
            <person name="Murat C."/>
            <person name="Martin F."/>
            <person name="Kogel K.H."/>
        </authorList>
    </citation>
    <scope>NUCLEOTIDE SEQUENCE [LARGE SCALE GENOMIC DNA]</scope>
    <source>
        <strain evidence="2 3">DSM 11827</strain>
    </source>
</reference>
<sequence>MANLSPQPTGTSTHLQSRNPFLGLITPQSTGPVASPPTTSPSSRPENATAPTTSTDVPRLPPRIIRSDTSGTGILNSTPTPQEEQPNEAVASPTRFAPPTAPPPSLPPRTPSSNPPANQERHSPPRSSTLDILQEDLPPAYTPGPSTNLGEQSVEFGPLRPFQNETPNPNLRRPQHGSPFGIAPGAQYIRSQRTGPTLGQALGELLVALTTPREEPRRTPGSGHRPSSFPGGSFQGPPFGPPRPNNSSQPSRQGWSQYPGMPIRATTPEAQTPPPNDGKPTARPSPGHPLLRDNHVLVYPLGYECHKCKPTSYFGRLLLMAISGFNRGFKPVHASTFDSTPRALAAGDPSDPCRKCWRHYSRPYTAALAQLDWNNPVETNFQRPISDFTQGGPPPSRHLAPQATGGPPSTQPYLSPRSPPGGYPGNSAQRSPARAISGPSRPPPQWANTTPSGRRVVYEPGDPRIGGRLCVRCHGSGRVRVFILDSEVCSMCGGIGRVF</sequence>
<dbReference type="OMA" id="RCWEKYA"/>
<dbReference type="STRING" id="1109443.G4T5Z7"/>
<dbReference type="AlphaFoldDB" id="G4T5Z7"/>
<dbReference type="PRINTS" id="PR01217">
    <property type="entry name" value="PRICHEXTENSN"/>
</dbReference>
<feature type="compositionally biased region" description="Polar residues" evidence="1">
    <location>
        <begin position="380"/>
        <end position="389"/>
    </location>
</feature>
<dbReference type="Proteomes" id="UP000007148">
    <property type="component" value="Unassembled WGS sequence"/>
</dbReference>
<proteinExistence type="predicted"/>
<organism evidence="2 3">
    <name type="scientific">Serendipita indica (strain DSM 11827)</name>
    <name type="common">Root endophyte fungus</name>
    <name type="synonym">Piriformospora indica</name>
    <dbReference type="NCBI Taxonomy" id="1109443"/>
    <lineage>
        <taxon>Eukaryota</taxon>
        <taxon>Fungi</taxon>
        <taxon>Dikarya</taxon>
        <taxon>Basidiomycota</taxon>
        <taxon>Agaricomycotina</taxon>
        <taxon>Agaricomycetes</taxon>
        <taxon>Sebacinales</taxon>
        <taxon>Serendipitaceae</taxon>
        <taxon>Serendipita</taxon>
    </lineage>
</organism>
<keyword evidence="3" id="KW-1185">Reference proteome</keyword>
<dbReference type="EMBL" id="CAFZ01000005">
    <property type="protein sequence ID" value="CCA66785.1"/>
    <property type="molecule type" value="Genomic_DNA"/>
</dbReference>
<feature type="region of interest" description="Disordered" evidence="1">
    <location>
        <begin position="211"/>
        <end position="289"/>
    </location>
</feature>
<dbReference type="InterPro" id="IPR038910">
    <property type="entry name" value="Hua1-like"/>
</dbReference>
<feature type="compositionally biased region" description="Pro residues" evidence="1">
    <location>
        <begin position="99"/>
        <end position="114"/>
    </location>
</feature>
<dbReference type="OrthoDB" id="2405700at2759"/>
<feature type="compositionally biased region" description="Polar residues" evidence="1">
    <location>
        <begin position="67"/>
        <end position="84"/>
    </location>
</feature>
<feature type="region of interest" description="Disordered" evidence="1">
    <location>
        <begin position="1"/>
        <end position="191"/>
    </location>
</feature>
<dbReference type="PANTHER" id="PTHR28031">
    <property type="entry name" value="PROLINE-RICH PROTEIN HUA1"/>
    <property type="match status" value="1"/>
</dbReference>
<gene>
    <name evidence="2" type="ORF">PIIN_00465</name>
</gene>
<evidence type="ECO:0000313" key="3">
    <source>
        <dbReference type="Proteomes" id="UP000007148"/>
    </source>
</evidence>
<dbReference type="PANTHER" id="PTHR28031:SF1">
    <property type="entry name" value="PROLINE-RICH PROTEIN HUA1"/>
    <property type="match status" value="1"/>
</dbReference>
<dbReference type="eggNOG" id="ENOG502S12N">
    <property type="taxonomic scope" value="Eukaryota"/>
</dbReference>
<protein>
    <submittedName>
        <fullName evidence="2">Uncharacterized protein</fullName>
    </submittedName>
</protein>
<evidence type="ECO:0000313" key="2">
    <source>
        <dbReference type="EMBL" id="CCA66785.1"/>
    </source>
</evidence>
<comment type="caution">
    <text evidence="2">The sequence shown here is derived from an EMBL/GenBank/DDBJ whole genome shotgun (WGS) entry which is preliminary data.</text>
</comment>
<dbReference type="InParanoid" id="G4T5Z7"/>
<dbReference type="GO" id="GO:0005737">
    <property type="term" value="C:cytoplasm"/>
    <property type="evidence" value="ECO:0007669"/>
    <property type="project" value="TreeGrafter"/>
</dbReference>
<feature type="region of interest" description="Disordered" evidence="1">
    <location>
        <begin position="380"/>
        <end position="457"/>
    </location>
</feature>
<accession>G4T5Z7</accession>
<name>G4T5Z7_SERID</name>
<evidence type="ECO:0000256" key="1">
    <source>
        <dbReference type="SAM" id="MobiDB-lite"/>
    </source>
</evidence>
<feature type="compositionally biased region" description="Low complexity" evidence="1">
    <location>
        <begin position="225"/>
        <end position="237"/>
    </location>
</feature>
<feature type="compositionally biased region" description="Polar residues" evidence="1">
    <location>
        <begin position="1"/>
        <end position="19"/>
    </location>
</feature>
<dbReference type="HOGENOM" id="CLU_040442_0_0_1"/>